<sequence>MSWWKQHTRDTTESLKFLDDSDLEVRILMPWVTSEASSDFHGDTASALDLDGSGEKFTMSLPLLILRKRKLTNHWRSFVQPLMWRCKWVELQIQKLQSQAQQYDRELEAYNKQKQIQLEKSTLVDGVKSLPFSQTNARSDILKRKKRRTTEATTDVAAYMSHHNLFSYYGRNVLSVAIKFCLGSSVKPDTWCFAENRKSFTEGAFMSNELKNPATRKVYIEDEFWINDELLSIAPGDGDNSLEHILGKIDYLQSQVGKLKTRVDKVMHENAGKFSCTEDLTLPMACNASPPNSGDRMAVGTYIASQLISEYSMGNALVPESAVTSQGDVVPDANGSKDHPCFADA</sequence>
<accession>A0AAW2RHX9</accession>
<proteinExistence type="predicted"/>
<feature type="coiled-coil region" evidence="1">
    <location>
        <begin position="86"/>
        <end position="120"/>
    </location>
</feature>
<dbReference type="AlphaFoldDB" id="A0AAW2RHX9"/>
<reference evidence="2" key="1">
    <citation type="submission" date="2020-06" db="EMBL/GenBank/DDBJ databases">
        <authorList>
            <person name="Li T."/>
            <person name="Hu X."/>
            <person name="Zhang T."/>
            <person name="Song X."/>
            <person name="Zhang H."/>
            <person name="Dai N."/>
            <person name="Sheng W."/>
            <person name="Hou X."/>
            <person name="Wei L."/>
        </authorList>
    </citation>
    <scope>NUCLEOTIDE SEQUENCE</scope>
    <source>
        <strain evidence="2">G01</strain>
        <tissue evidence="2">Leaf</tissue>
    </source>
</reference>
<reference evidence="2" key="2">
    <citation type="journal article" date="2024" name="Plant">
        <title>Genomic evolution and insights into agronomic trait innovations of Sesamum species.</title>
        <authorList>
            <person name="Miao H."/>
            <person name="Wang L."/>
            <person name="Qu L."/>
            <person name="Liu H."/>
            <person name="Sun Y."/>
            <person name="Le M."/>
            <person name="Wang Q."/>
            <person name="Wei S."/>
            <person name="Zheng Y."/>
            <person name="Lin W."/>
            <person name="Duan Y."/>
            <person name="Cao H."/>
            <person name="Xiong S."/>
            <person name="Wang X."/>
            <person name="Wei L."/>
            <person name="Li C."/>
            <person name="Ma Q."/>
            <person name="Ju M."/>
            <person name="Zhao R."/>
            <person name="Li G."/>
            <person name="Mu C."/>
            <person name="Tian Q."/>
            <person name="Mei H."/>
            <person name="Zhang T."/>
            <person name="Gao T."/>
            <person name="Zhang H."/>
        </authorList>
    </citation>
    <scope>NUCLEOTIDE SEQUENCE</scope>
    <source>
        <strain evidence="2">G01</strain>
    </source>
</reference>
<comment type="caution">
    <text evidence="2">The sequence shown here is derived from an EMBL/GenBank/DDBJ whole genome shotgun (WGS) entry which is preliminary data.</text>
</comment>
<evidence type="ECO:0000256" key="1">
    <source>
        <dbReference type="SAM" id="Coils"/>
    </source>
</evidence>
<protein>
    <submittedName>
        <fullName evidence="2">Uncharacterized protein</fullName>
    </submittedName>
</protein>
<dbReference type="InterPro" id="IPR038745">
    <property type="entry name" value="AT4G37440-like"/>
</dbReference>
<name>A0AAW2RHX9_9LAMI</name>
<dbReference type="PANTHER" id="PTHR34057">
    <property type="entry name" value="ELONGATION FACTOR"/>
    <property type="match status" value="1"/>
</dbReference>
<organism evidence="2">
    <name type="scientific">Sesamum angustifolium</name>
    <dbReference type="NCBI Taxonomy" id="2727405"/>
    <lineage>
        <taxon>Eukaryota</taxon>
        <taxon>Viridiplantae</taxon>
        <taxon>Streptophyta</taxon>
        <taxon>Embryophyta</taxon>
        <taxon>Tracheophyta</taxon>
        <taxon>Spermatophyta</taxon>
        <taxon>Magnoliopsida</taxon>
        <taxon>eudicotyledons</taxon>
        <taxon>Gunneridae</taxon>
        <taxon>Pentapetalae</taxon>
        <taxon>asterids</taxon>
        <taxon>lamiids</taxon>
        <taxon>Lamiales</taxon>
        <taxon>Pedaliaceae</taxon>
        <taxon>Sesamum</taxon>
    </lineage>
</organism>
<dbReference type="PANTHER" id="PTHR34057:SF10">
    <property type="entry name" value="TRANSPOSASE, PTTA_EN_SPM, PLANT"/>
    <property type="match status" value="1"/>
</dbReference>
<keyword evidence="1" id="KW-0175">Coiled coil</keyword>
<dbReference type="EMBL" id="JACGWK010000001">
    <property type="protein sequence ID" value="KAL0379757.1"/>
    <property type="molecule type" value="Genomic_DNA"/>
</dbReference>
<gene>
    <name evidence="2" type="ORF">Sangu_0040000</name>
</gene>
<dbReference type="CDD" id="cd11650">
    <property type="entry name" value="AT4G37440_like"/>
    <property type="match status" value="1"/>
</dbReference>
<evidence type="ECO:0000313" key="2">
    <source>
        <dbReference type="EMBL" id="KAL0379757.1"/>
    </source>
</evidence>